<evidence type="ECO:0008006" key="7">
    <source>
        <dbReference type="Google" id="ProtNLM"/>
    </source>
</evidence>
<dbReference type="GO" id="GO:0005739">
    <property type="term" value="C:mitochondrion"/>
    <property type="evidence" value="ECO:0007669"/>
    <property type="project" value="UniProtKB-SubCell"/>
</dbReference>
<dbReference type="AlphaFoldDB" id="A0A2K0UNG3"/>
<proteinExistence type="inferred from homology"/>
<dbReference type="GO" id="GO:0004591">
    <property type="term" value="F:oxoglutarate dehydrogenase (succinyl-transferring) activity"/>
    <property type="evidence" value="ECO:0007669"/>
    <property type="project" value="TreeGrafter"/>
</dbReference>
<dbReference type="PANTHER" id="PTHR31601:SF2">
    <property type="entry name" value="ALPHA-KETOGLUTARATE DEHYDROGENASE COMPONENT 4"/>
    <property type="match status" value="1"/>
</dbReference>
<reference evidence="5 6" key="1">
    <citation type="submission" date="2017-02" db="EMBL/GenBank/DDBJ databases">
        <title>Genomes of Trichoderma spp. with biocontrol activity.</title>
        <authorList>
            <person name="Gardiner D."/>
            <person name="Kazan K."/>
            <person name="Vos C."/>
            <person name="Harvey P."/>
        </authorList>
    </citation>
    <scope>NUCLEOTIDE SEQUENCE [LARGE SCALE GENOMIC DNA]</scope>
    <source>
        <strain evidence="5 6">Tr1</strain>
    </source>
</reference>
<feature type="region of interest" description="Disordered" evidence="4">
    <location>
        <begin position="1"/>
        <end position="27"/>
    </location>
</feature>
<evidence type="ECO:0000256" key="3">
    <source>
        <dbReference type="ARBA" id="ARBA00043970"/>
    </source>
</evidence>
<dbReference type="PANTHER" id="PTHR31601">
    <property type="entry name" value="28S RIBOSOMAL PROTEIN S36, MITOCHONDRIAL"/>
    <property type="match status" value="1"/>
</dbReference>
<gene>
    <name evidence="5" type="ORF">THARTR1_00817</name>
</gene>
<sequence>MILLRSPSNSLISGQPRHQPSTLSTSSNIHTFTSTMFATRALRQAAVHAERTPLIRFLGPRATPTSIDHTPQPHPASPSGKLPEGFTAYYGSGDAAARHNSFGAYRDHAQQHGPLQRTIGSVEAGIGGSSGHQLGSIAPPKGVAFDVSELPTRFHRQPIDLSEIEAIESGGAAFA</sequence>
<evidence type="ECO:0000256" key="2">
    <source>
        <dbReference type="ARBA" id="ARBA00023128"/>
    </source>
</evidence>
<comment type="similarity">
    <text evidence="3">Belongs to the alpha-ketoglutarate dehydrogenase component 4 family.</text>
</comment>
<evidence type="ECO:0000256" key="4">
    <source>
        <dbReference type="SAM" id="MobiDB-lite"/>
    </source>
</evidence>
<dbReference type="EMBL" id="MTYI01000007">
    <property type="protein sequence ID" value="PNP59327.1"/>
    <property type="molecule type" value="Genomic_DNA"/>
</dbReference>
<feature type="region of interest" description="Disordered" evidence="4">
    <location>
        <begin position="61"/>
        <end position="82"/>
    </location>
</feature>
<accession>A0A2K0UNG3</accession>
<evidence type="ECO:0000313" key="6">
    <source>
        <dbReference type="Proteomes" id="UP000236290"/>
    </source>
</evidence>
<comment type="caution">
    <text evidence="5">The sequence shown here is derived from an EMBL/GenBank/DDBJ whole genome shotgun (WGS) entry which is preliminary data.</text>
</comment>
<keyword evidence="2" id="KW-0496">Mitochondrion</keyword>
<evidence type="ECO:0000256" key="1">
    <source>
        <dbReference type="ARBA" id="ARBA00004173"/>
    </source>
</evidence>
<dbReference type="GO" id="GO:0006103">
    <property type="term" value="P:2-oxoglutarate metabolic process"/>
    <property type="evidence" value="ECO:0007669"/>
    <property type="project" value="InterPro"/>
</dbReference>
<comment type="subcellular location">
    <subcellularLocation>
        <location evidence="1">Mitochondrion</location>
    </subcellularLocation>
</comment>
<evidence type="ECO:0000313" key="5">
    <source>
        <dbReference type="EMBL" id="PNP59327.1"/>
    </source>
</evidence>
<organism evidence="5 6">
    <name type="scientific">Trichoderma harzianum</name>
    <name type="common">Hypocrea lixii</name>
    <dbReference type="NCBI Taxonomy" id="5544"/>
    <lineage>
        <taxon>Eukaryota</taxon>
        <taxon>Fungi</taxon>
        <taxon>Dikarya</taxon>
        <taxon>Ascomycota</taxon>
        <taxon>Pezizomycotina</taxon>
        <taxon>Sordariomycetes</taxon>
        <taxon>Hypocreomycetidae</taxon>
        <taxon>Hypocreales</taxon>
        <taxon>Hypocreaceae</taxon>
        <taxon>Trichoderma</taxon>
    </lineage>
</organism>
<dbReference type="Proteomes" id="UP000236290">
    <property type="component" value="Unassembled WGS sequence"/>
</dbReference>
<dbReference type="Pfam" id="PF10937">
    <property type="entry name" value="Kgd4-YMR31"/>
    <property type="match status" value="1"/>
</dbReference>
<protein>
    <recommendedName>
        <fullName evidence="7">Ribosomal protein YMR-31</fullName>
    </recommendedName>
</protein>
<dbReference type="OrthoDB" id="2116030at2759"/>
<name>A0A2K0UNG3_TRIHA</name>
<dbReference type="InterPro" id="IPR020373">
    <property type="entry name" value="Kgd4/YMR-31"/>
</dbReference>